<protein>
    <recommendedName>
        <fullName evidence="2">PGG domain-containing protein</fullName>
    </recommendedName>
</protein>
<evidence type="ECO:0000259" key="2">
    <source>
        <dbReference type="Pfam" id="PF13962"/>
    </source>
</evidence>
<dbReference type="AlphaFoldDB" id="A0A922D8B2"/>
<sequence>MEEGDISLSDQSPAFYAPLLRAILEDDWTAAEAFIQKHQNCLGVAITKDQYTALHTAVVVKRTRFVNNFVRLMKMEELELKANDCTALYFAAKTKIVTIAEAMVKKNNNLPSIFPNANDSIRHLPLYAAIETGNRDMVSYLYSVTPIEDLASVDRINLLKATISNDLYDTADKILDTLKLEPGEKELLWEPLEMLSRKPSEIIGNKIVEAAKVGNVEFLVILIRSYPHLIWQVDEEEYGTLFHVAIKHRQEHVFNLIYEIGVLKGILATYDAKGRKNMLQLAAELPSSDRLNTISGAALQMQRELLWFQEIESIVPKSYVNQLDKNGETPRDIFVRTHEELKKNGEKWMRNTANSCMLVATLIATVVFPAAFTVPGGNYEEKGIPIFLETNWFMVFIVSDAIAMLFSSSSILVFLSIHTSRYTEKHFLKSLPHRLALGHATLFFSITGMLIAFTAACLLIFDKKPNVPISIVVAAPAIPISLFGILHYGLWLDIFRSALLLGSNSFLFRSHKRLFKKQASYGKNDNHQLCNLTK</sequence>
<dbReference type="EMBL" id="CM031840">
    <property type="protein sequence ID" value="KAG6671785.1"/>
    <property type="molecule type" value="Genomic_DNA"/>
</dbReference>
<feature type="transmembrane region" description="Helical" evidence="1">
    <location>
        <begin position="352"/>
        <end position="372"/>
    </location>
</feature>
<gene>
    <name evidence="3" type="ORF">I3842_16G022200</name>
</gene>
<name>A0A922D8B2_CARIL</name>
<organism evidence="3 4">
    <name type="scientific">Carya illinoinensis</name>
    <name type="common">Pecan</name>
    <dbReference type="NCBI Taxonomy" id="32201"/>
    <lineage>
        <taxon>Eukaryota</taxon>
        <taxon>Viridiplantae</taxon>
        <taxon>Streptophyta</taxon>
        <taxon>Embryophyta</taxon>
        <taxon>Tracheophyta</taxon>
        <taxon>Spermatophyta</taxon>
        <taxon>Magnoliopsida</taxon>
        <taxon>eudicotyledons</taxon>
        <taxon>Gunneridae</taxon>
        <taxon>Pentapetalae</taxon>
        <taxon>rosids</taxon>
        <taxon>fabids</taxon>
        <taxon>Fagales</taxon>
        <taxon>Juglandaceae</taxon>
        <taxon>Carya</taxon>
    </lineage>
</organism>
<dbReference type="InterPro" id="IPR002110">
    <property type="entry name" value="Ankyrin_rpt"/>
</dbReference>
<dbReference type="GO" id="GO:0016020">
    <property type="term" value="C:membrane"/>
    <property type="evidence" value="ECO:0007669"/>
    <property type="project" value="TreeGrafter"/>
</dbReference>
<feature type="transmembrane region" description="Helical" evidence="1">
    <location>
        <begin position="392"/>
        <end position="415"/>
    </location>
</feature>
<keyword evidence="1" id="KW-0472">Membrane</keyword>
<comment type="caution">
    <text evidence="3">The sequence shown here is derived from an EMBL/GenBank/DDBJ whole genome shotgun (WGS) entry which is preliminary data.</text>
</comment>
<dbReference type="PANTHER" id="PTHR24177:SF292">
    <property type="entry name" value="ANKYRIN REPEAT FAMILY PROTEIN-RELATED"/>
    <property type="match status" value="1"/>
</dbReference>
<reference evidence="3" key="1">
    <citation type="submission" date="2021-01" db="EMBL/GenBank/DDBJ databases">
        <authorList>
            <person name="Lovell J.T."/>
            <person name="Bentley N."/>
            <person name="Bhattarai G."/>
            <person name="Jenkins J.W."/>
            <person name="Sreedasyam A."/>
            <person name="Alarcon Y."/>
            <person name="Bock C."/>
            <person name="Boston L."/>
            <person name="Carlson J."/>
            <person name="Cervantes K."/>
            <person name="Clermont K."/>
            <person name="Krom N."/>
            <person name="Kubenka K."/>
            <person name="Mamidi S."/>
            <person name="Mattison C."/>
            <person name="Monteros M."/>
            <person name="Pisani C."/>
            <person name="Plott C."/>
            <person name="Rajasekar S."/>
            <person name="Rhein H.S."/>
            <person name="Rohla C."/>
            <person name="Song M."/>
            <person name="Hilaire R.S."/>
            <person name="Shu S."/>
            <person name="Wells L."/>
            <person name="Wang X."/>
            <person name="Webber J."/>
            <person name="Heerema R.J."/>
            <person name="Klein P."/>
            <person name="Conner P."/>
            <person name="Grauke L."/>
            <person name="Grimwood J."/>
            <person name="Schmutz J."/>
            <person name="Randall J.J."/>
        </authorList>
    </citation>
    <scope>NUCLEOTIDE SEQUENCE</scope>
    <source>
        <tissue evidence="3">Leaf</tissue>
    </source>
</reference>
<feature type="transmembrane region" description="Helical" evidence="1">
    <location>
        <begin position="467"/>
        <end position="491"/>
    </location>
</feature>
<dbReference type="InterPro" id="IPR026961">
    <property type="entry name" value="PGG_dom"/>
</dbReference>
<feature type="domain" description="PGG" evidence="2">
    <location>
        <begin position="346"/>
        <end position="458"/>
    </location>
</feature>
<dbReference type="Pfam" id="PF13962">
    <property type="entry name" value="PGG"/>
    <property type="match status" value="1"/>
</dbReference>
<dbReference type="SMART" id="SM00248">
    <property type="entry name" value="ANK"/>
    <property type="match status" value="4"/>
</dbReference>
<proteinExistence type="predicted"/>
<evidence type="ECO:0000313" key="4">
    <source>
        <dbReference type="Proteomes" id="UP000811246"/>
    </source>
</evidence>
<keyword evidence="1" id="KW-1133">Transmembrane helix</keyword>
<feature type="transmembrane region" description="Helical" evidence="1">
    <location>
        <begin position="436"/>
        <end position="461"/>
    </location>
</feature>
<keyword evidence="1" id="KW-0812">Transmembrane</keyword>
<dbReference type="PANTHER" id="PTHR24177">
    <property type="entry name" value="CASKIN"/>
    <property type="match status" value="1"/>
</dbReference>
<evidence type="ECO:0000256" key="1">
    <source>
        <dbReference type="SAM" id="Phobius"/>
    </source>
</evidence>
<dbReference type="Proteomes" id="UP000811246">
    <property type="component" value="Chromosome 16"/>
</dbReference>
<accession>A0A922D8B2</accession>
<evidence type="ECO:0000313" key="3">
    <source>
        <dbReference type="EMBL" id="KAG6671785.1"/>
    </source>
</evidence>